<protein>
    <recommendedName>
        <fullName evidence="3">Reverse transcriptase zinc-binding domain-containing protein</fullName>
    </recommendedName>
</protein>
<dbReference type="EMBL" id="JBDFQZ010000003">
    <property type="protein sequence ID" value="KAK9740030.1"/>
    <property type="molecule type" value="Genomic_DNA"/>
</dbReference>
<dbReference type="Proteomes" id="UP001443914">
    <property type="component" value="Unassembled WGS sequence"/>
</dbReference>
<gene>
    <name evidence="1" type="ORF">RND81_03G005800</name>
</gene>
<accession>A0AAW1M2U2</accession>
<name>A0AAW1M2U2_SAPOF</name>
<keyword evidence="2" id="KW-1185">Reference proteome</keyword>
<proteinExistence type="predicted"/>
<evidence type="ECO:0008006" key="3">
    <source>
        <dbReference type="Google" id="ProtNLM"/>
    </source>
</evidence>
<sequence>MPNNKHSSLISTSNAAWGVSSDDTCCICLDAPETVQHVLYECHYSRKIVQEMAAYLNIHVPDRDGISWIYAQQMSKQEKRIKAGDLKMVYYRIWRQRNEAWLENQLVVPSVVCQMACEEHRRWVVQVLKGLNDQASRKTSR</sequence>
<comment type="caution">
    <text evidence="1">The sequence shown here is derived from an EMBL/GenBank/DDBJ whole genome shotgun (WGS) entry which is preliminary data.</text>
</comment>
<dbReference type="AlphaFoldDB" id="A0AAW1M2U2"/>
<evidence type="ECO:0000313" key="2">
    <source>
        <dbReference type="Proteomes" id="UP001443914"/>
    </source>
</evidence>
<organism evidence="1 2">
    <name type="scientific">Saponaria officinalis</name>
    <name type="common">Common soapwort</name>
    <name type="synonym">Lychnis saponaria</name>
    <dbReference type="NCBI Taxonomy" id="3572"/>
    <lineage>
        <taxon>Eukaryota</taxon>
        <taxon>Viridiplantae</taxon>
        <taxon>Streptophyta</taxon>
        <taxon>Embryophyta</taxon>
        <taxon>Tracheophyta</taxon>
        <taxon>Spermatophyta</taxon>
        <taxon>Magnoliopsida</taxon>
        <taxon>eudicotyledons</taxon>
        <taxon>Gunneridae</taxon>
        <taxon>Pentapetalae</taxon>
        <taxon>Caryophyllales</taxon>
        <taxon>Caryophyllaceae</taxon>
        <taxon>Caryophylleae</taxon>
        <taxon>Saponaria</taxon>
    </lineage>
</organism>
<evidence type="ECO:0000313" key="1">
    <source>
        <dbReference type="EMBL" id="KAK9740030.1"/>
    </source>
</evidence>
<reference evidence="1" key="1">
    <citation type="submission" date="2024-03" db="EMBL/GenBank/DDBJ databases">
        <title>WGS assembly of Saponaria officinalis var. Norfolk2.</title>
        <authorList>
            <person name="Jenkins J."/>
            <person name="Shu S."/>
            <person name="Grimwood J."/>
            <person name="Barry K."/>
            <person name="Goodstein D."/>
            <person name="Schmutz J."/>
            <person name="Leebens-Mack J."/>
            <person name="Osbourn A."/>
        </authorList>
    </citation>
    <scope>NUCLEOTIDE SEQUENCE [LARGE SCALE GENOMIC DNA]</scope>
    <source>
        <strain evidence="1">JIC</strain>
    </source>
</reference>